<evidence type="ECO:0000256" key="6">
    <source>
        <dbReference type="ARBA" id="ARBA00022968"/>
    </source>
</evidence>
<dbReference type="InterPro" id="IPR002659">
    <property type="entry name" value="Glyco_trans_31"/>
</dbReference>
<evidence type="ECO:0000256" key="1">
    <source>
        <dbReference type="ARBA" id="ARBA00004323"/>
    </source>
</evidence>
<evidence type="ECO:0000256" key="7">
    <source>
        <dbReference type="ARBA" id="ARBA00022989"/>
    </source>
</evidence>
<accession>A0AAD9NY47</accession>
<comment type="subcellular location">
    <subcellularLocation>
        <location evidence="1 10">Golgi apparatus membrane</location>
        <topology evidence="1 10">Single-pass type II membrane protein</topology>
    </subcellularLocation>
</comment>
<sequence length="413" mass="48068">MKVVVGACGRPRRLQQFVATVVCVYLVFHFTSPHLWDVEPPRVHTTDDTFPSDMVVAVNPLGGYGSNLNLKLTLNIKSLVKFLDAQEDLVNKEKATPDAVQPEVEIVLHDPKRCDEIPEVTWLVYVHTQPTRGDKRMAQRRTWANEKLFKKRDIRVIFVMGTLDVPVIQRDVAAEFARHRDIVQGNFTDDEFSGPTKARLALKWIATYCTKARYILKVEDNTFVDIFWLRDIVRKHRAANRLIACPQWPDHSRLIRRDPRKCSGDIWCLRYTEFPGMTHFPRHCDSIGYLMSCAMARRMFQAVPTTSFFWLEEIYMTALLTSRLGDVEYVDLFRNYTSRPVRAYKDTVKLNKRMYVFSRVSYAPEFYAIWEWTLAQLRPDEVDMLSVDVAARIPRKTVKTNDTSMLNTKRPAH</sequence>
<keyword evidence="12" id="KW-1185">Reference proteome</keyword>
<dbReference type="EC" id="2.4.1.-" evidence="10"/>
<comment type="similarity">
    <text evidence="2 10">Belongs to the glycosyltransferase 31 family.</text>
</comment>
<dbReference type="AlphaFoldDB" id="A0AAD9NY47"/>
<dbReference type="Proteomes" id="UP001209878">
    <property type="component" value="Unassembled WGS sequence"/>
</dbReference>
<name>A0AAD9NY47_RIDPI</name>
<evidence type="ECO:0000256" key="9">
    <source>
        <dbReference type="ARBA" id="ARBA00023136"/>
    </source>
</evidence>
<evidence type="ECO:0000313" key="12">
    <source>
        <dbReference type="Proteomes" id="UP001209878"/>
    </source>
</evidence>
<keyword evidence="6" id="KW-0735">Signal-anchor</keyword>
<dbReference type="EMBL" id="JAODUO010000260">
    <property type="protein sequence ID" value="KAK2184586.1"/>
    <property type="molecule type" value="Genomic_DNA"/>
</dbReference>
<evidence type="ECO:0000256" key="4">
    <source>
        <dbReference type="ARBA" id="ARBA00022679"/>
    </source>
</evidence>
<evidence type="ECO:0000256" key="3">
    <source>
        <dbReference type="ARBA" id="ARBA00022676"/>
    </source>
</evidence>
<dbReference type="PANTHER" id="PTHR11214">
    <property type="entry name" value="BETA-1,3-N-ACETYLGLUCOSAMINYLTRANSFERASE"/>
    <property type="match status" value="1"/>
</dbReference>
<dbReference type="Gene3D" id="3.90.550.50">
    <property type="match status" value="1"/>
</dbReference>
<dbReference type="GO" id="GO:0016758">
    <property type="term" value="F:hexosyltransferase activity"/>
    <property type="evidence" value="ECO:0007669"/>
    <property type="project" value="InterPro"/>
</dbReference>
<keyword evidence="9" id="KW-0472">Membrane</keyword>
<evidence type="ECO:0000256" key="10">
    <source>
        <dbReference type="RuleBase" id="RU363063"/>
    </source>
</evidence>
<proteinExistence type="inferred from homology"/>
<reference evidence="11" key="1">
    <citation type="journal article" date="2023" name="Mol. Biol. Evol.">
        <title>Third-Generation Sequencing Reveals the Adaptive Role of the Epigenome in Three Deep-Sea Polychaetes.</title>
        <authorList>
            <person name="Perez M."/>
            <person name="Aroh O."/>
            <person name="Sun Y."/>
            <person name="Lan Y."/>
            <person name="Juniper S.K."/>
            <person name="Young C.R."/>
            <person name="Angers B."/>
            <person name="Qian P.Y."/>
        </authorList>
    </citation>
    <scope>NUCLEOTIDE SEQUENCE</scope>
    <source>
        <strain evidence="11">R07B-5</strain>
    </source>
</reference>
<keyword evidence="8 10" id="KW-0333">Golgi apparatus</keyword>
<evidence type="ECO:0000256" key="5">
    <source>
        <dbReference type="ARBA" id="ARBA00022692"/>
    </source>
</evidence>
<organism evidence="11 12">
    <name type="scientific">Ridgeia piscesae</name>
    <name type="common">Tubeworm</name>
    <dbReference type="NCBI Taxonomy" id="27915"/>
    <lineage>
        <taxon>Eukaryota</taxon>
        <taxon>Metazoa</taxon>
        <taxon>Spiralia</taxon>
        <taxon>Lophotrochozoa</taxon>
        <taxon>Annelida</taxon>
        <taxon>Polychaeta</taxon>
        <taxon>Sedentaria</taxon>
        <taxon>Canalipalpata</taxon>
        <taxon>Sabellida</taxon>
        <taxon>Siboglinidae</taxon>
        <taxon>Ridgeia</taxon>
    </lineage>
</organism>
<keyword evidence="3 10" id="KW-0328">Glycosyltransferase</keyword>
<dbReference type="GO" id="GO:0006493">
    <property type="term" value="P:protein O-linked glycosylation"/>
    <property type="evidence" value="ECO:0007669"/>
    <property type="project" value="TreeGrafter"/>
</dbReference>
<keyword evidence="5" id="KW-0812">Transmembrane</keyword>
<keyword evidence="7" id="KW-1133">Transmembrane helix</keyword>
<protein>
    <recommendedName>
        <fullName evidence="10">Hexosyltransferase</fullName>
        <ecNumber evidence="10">2.4.1.-</ecNumber>
    </recommendedName>
</protein>
<comment type="caution">
    <text evidence="11">The sequence shown here is derived from an EMBL/GenBank/DDBJ whole genome shotgun (WGS) entry which is preliminary data.</text>
</comment>
<dbReference type="GO" id="GO:0000139">
    <property type="term" value="C:Golgi membrane"/>
    <property type="evidence" value="ECO:0007669"/>
    <property type="project" value="UniProtKB-SubCell"/>
</dbReference>
<dbReference type="PANTHER" id="PTHR11214:SF364">
    <property type="entry name" value="HEXOSYLTRANSFERASE"/>
    <property type="match status" value="1"/>
</dbReference>
<keyword evidence="4" id="KW-0808">Transferase</keyword>
<evidence type="ECO:0000256" key="8">
    <source>
        <dbReference type="ARBA" id="ARBA00023034"/>
    </source>
</evidence>
<evidence type="ECO:0000256" key="2">
    <source>
        <dbReference type="ARBA" id="ARBA00008661"/>
    </source>
</evidence>
<dbReference type="Pfam" id="PF01762">
    <property type="entry name" value="Galactosyl_T"/>
    <property type="match status" value="1"/>
</dbReference>
<gene>
    <name evidence="11" type="ORF">NP493_260g05011</name>
</gene>
<evidence type="ECO:0000313" key="11">
    <source>
        <dbReference type="EMBL" id="KAK2184586.1"/>
    </source>
</evidence>